<keyword evidence="1" id="KW-0812">Transmembrane</keyword>
<dbReference type="AlphaFoldDB" id="A0AAJ0AZB8"/>
<dbReference type="GeneID" id="85457858"/>
<reference evidence="2" key="1">
    <citation type="submission" date="2021-06" db="EMBL/GenBank/DDBJ databases">
        <title>Comparative genomics, transcriptomics and evolutionary studies reveal genomic signatures of adaptation to plant cell wall in hemibiotrophic fungi.</title>
        <authorList>
            <consortium name="DOE Joint Genome Institute"/>
            <person name="Baroncelli R."/>
            <person name="Diaz J.F."/>
            <person name="Benocci T."/>
            <person name="Peng M."/>
            <person name="Battaglia E."/>
            <person name="Haridas S."/>
            <person name="Andreopoulos W."/>
            <person name="Labutti K."/>
            <person name="Pangilinan J."/>
            <person name="Floch G.L."/>
            <person name="Makela M.R."/>
            <person name="Henrissat B."/>
            <person name="Grigoriev I.V."/>
            <person name="Crouch J.A."/>
            <person name="De Vries R.P."/>
            <person name="Sukno S.A."/>
            <person name="Thon M.R."/>
        </authorList>
    </citation>
    <scope>NUCLEOTIDE SEQUENCE</scope>
    <source>
        <strain evidence="2">CBS 193.32</strain>
    </source>
</reference>
<evidence type="ECO:0000256" key="1">
    <source>
        <dbReference type="SAM" id="Phobius"/>
    </source>
</evidence>
<gene>
    <name evidence="2" type="ORF">BDP55DRAFT_640373</name>
</gene>
<keyword evidence="1" id="KW-0472">Membrane</keyword>
<dbReference type="Proteomes" id="UP001224890">
    <property type="component" value="Unassembled WGS sequence"/>
</dbReference>
<comment type="caution">
    <text evidence="2">The sequence shown here is derived from an EMBL/GenBank/DDBJ whole genome shotgun (WGS) entry which is preliminary data.</text>
</comment>
<evidence type="ECO:0000313" key="2">
    <source>
        <dbReference type="EMBL" id="KAK1701066.1"/>
    </source>
</evidence>
<organism evidence="2 3">
    <name type="scientific">Colletotrichum godetiae</name>
    <dbReference type="NCBI Taxonomy" id="1209918"/>
    <lineage>
        <taxon>Eukaryota</taxon>
        <taxon>Fungi</taxon>
        <taxon>Dikarya</taxon>
        <taxon>Ascomycota</taxon>
        <taxon>Pezizomycotina</taxon>
        <taxon>Sordariomycetes</taxon>
        <taxon>Hypocreomycetidae</taxon>
        <taxon>Glomerellales</taxon>
        <taxon>Glomerellaceae</taxon>
        <taxon>Colletotrichum</taxon>
        <taxon>Colletotrichum acutatum species complex</taxon>
    </lineage>
</organism>
<dbReference type="EMBL" id="JAHMHR010000001">
    <property type="protein sequence ID" value="KAK1701066.1"/>
    <property type="molecule type" value="Genomic_DNA"/>
</dbReference>
<feature type="transmembrane region" description="Helical" evidence="1">
    <location>
        <begin position="46"/>
        <end position="66"/>
    </location>
</feature>
<name>A0AAJ0AZB8_9PEZI</name>
<proteinExistence type="predicted"/>
<protein>
    <submittedName>
        <fullName evidence="2">Uncharacterized protein</fullName>
    </submittedName>
</protein>
<dbReference type="RefSeq" id="XP_060436821.1">
    <property type="nucleotide sequence ID" value="XM_060573332.1"/>
</dbReference>
<sequence>MHLLRVGWWRAWSGGSSLLAYQVGDTIVCRSISYLYFSHSYSYYSYYNYCHFCNLYFLCLPYLFLYNTLQKA</sequence>
<evidence type="ECO:0000313" key="3">
    <source>
        <dbReference type="Proteomes" id="UP001224890"/>
    </source>
</evidence>
<keyword evidence="3" id="KW-1185">Reference proteome</keyword>
<accession>A0AAJ0AZB8</accession>
<keyword evidence="1" id="KW-1133">Transmembrane helix</keyword>